<evidence type="ECO:0000256" key="2">
    <source>
        <dbReference type="ARBA" id="ARBA00008780"/>
    </source>
</evidence>
<dbReference type="STRING" id="1509407.A0A0L1J823"/>
<evidence type="ECO:0000256" key="9">
    <source>
        <dbReference type="ARBA" id="ARBA00049531"/>
    </source>
</evidence>
<evidence type="ECO:0000256" key="4">
    <source>
        <dbReference type="ARBA" id="ARBA00022729"/>
    </source>
</evidence>
<evidence type="ECO:0000313" key="15">
    <source>
        <dbReference type="Proteomes" id="UP000037505"/>
    </source>
</evidence>
<gene>
    <name evidence="14" type="ORF">ANOM_003741</name>
</gene>
<dbReference type="InterPro" id="IPR016035">
    <property type="entry name" value="Acyl_Trfase/lysoPLipase"/>
</dbReference>
<comment type="catalytic activity">
    <reaction evidence="9 11">
        <text>a 1-acyl-sn-glycero-3-phosphocholine + H2O = sn-glycerol 3-phosphocholine + a fatty acid + H(+)</text>
        <dbReference type="Rhea" id="RHEA:15177"/>
        <dbReference type="ChEBI" id="CHEBI:15377"/>
        <dbReference type="ChEBI" id="CHEBI:15378"/>
        <dbReference type="ChEBI" id="CHEBI:16870"/>
        <dbReference type="ChEBI" id="CHEBI:28868"/>
        <dbReference type="ChEBI" id="CHEBI:58168"/>
        <dbReference type="EC" id="3.1.1.5"/>
    </reaction>
</comment>
<keyword evidence="4 11" id="KW-0732">Signal</keyword>
<evidence type="ECO:0000256" key="10">
    <source>
        <dbReference type="PROSITE-ProRule" id="PRU00555"/>
    </source>
</evidence>
<organism evidence="14 15">
    <name type="scientific">Aspergillus nomiae NRRL (strain ATCC 15546 / NRRL 13137 / CBS 260.88 / M93)</name>
    <dbReference type="NCBI Taxonomy" id="1509407"/>
    <lineage>
        <taxon>Eukaryota</taxon>
        <taxon>Fungi</taxon>
        <taxon>Dikarya</taxon>
        <taxon>Ascomycota</taxon>
        <taxon>Pezizomycotina</taxon>
        <taxon>Eurotiomycetes</taxon>
        <taxon>Eurotiomycetidae</taxon>
        <taxon>Eurotiales</taxon>
        <taxon>Aspergillaceae</taxon>
        <taxon>Aspergillus</taxon>
        <taxon>Aspergillus subgen. Circumdati</taxon>
    </lineage>
</organism>
<dbReference type="InterPro" id="IPR002642">
    <property type="entry name" value="LysoPLipase_cat_dom"/>
</dbReference>
<name>A0A0L1J823_ASPN3</name>
<dbReference type="Pfam" id="PF01735">
    <property type="entry name" value="PLA2_B"/>
    <property type="match status" value="1"/>
</dbReference>
<dbReference type="SMART" id="SM00022">
    <property type="entry name" value="PLAc"/>
    <property type="match status" value="1"/>
</dbReference>
<dbReference type="Proteomes" id="UP000037505">
    <property type="component" value="Unassembled WGS sequence"/>
</dbReference>
<dbReference type="GO" id="GO:0004623">
    <property type="term" value="F:phospholipase A2 activity"/>
    <property type="evidence" value="ECO:0007669"/>
    <property type="project" value="TreeGrafter"/>
</dbReference>
<feature type="chain" id="PRO_5005394363" description="Lysophospholipase" evidence="11">
    <location>
        <begin position="21"/>
        <end position="659"/>
    </location>
</feature>
<sequence length="659" mass="70741">MKNTFLLGTVAVSLFPGITASPLIPSQHQVTNVNPRALPNALNGYAPVHVTCPKTRPSLRNGATLSSEETSWLEARRGKTLPALKDFFGHVQIDGFDAVSYLESHAHDLTNTPTIGLAISGGGLTAALNGAGTFKAFDSRTEGTMAKGQLGGLLQSTTYFSALSGGSWMLGSVYINNFTTVSALQEQGNLWNFSSGNIFAGPPNMDPQEFWGNITTQVKTKRAAGFVTSDPDVWGRVQGYFFFNASHGGVDYTWSSIAKSQAFQDAEMPLPVVVVKGQSFDKALEAPTNSEPIYEVSPWEFGTYDSSIYGFVPLEYLGTRFINGIVPENETCVRGFDNAGFITGSSSDIWNQGKSADIVGTLKSMLSEISKQSPEEAQFLKLVIAGVISATNSTNSTLTGSAAYEPNPFYQYNTDSSPFAQEKRLTIVDGGEGGQNIPFNPLIQRKRNVDVIFGVDSLGSDGSWPTGSAIISTYERTLDDLANTSFPYIPDQNTILNLDLNARPTFFGCNSSNLTTPAPLVVYLPNHPVTYNATTTLTDTDFSSARRDGFIMNGYNVATQANGTLDSEWTTCVGCAILSRSFDRTSTTVPEACSRCFQRYCWNGTIDDRTPPPYSPSVLLPNTTSTTGTSPTASSMGSSLDAAVWSAIAMVGMAVFVIG</sequence>
<dbReference type="GO" id="GO:0005829">
    <property type="term" value="C:cytosol"/>
    <property type="evidence" value="ECO:0007669"/>
    <property type="project" value="TreeGrafter"/>
</dbReference>
<dbReference type="GO" id="GO:0046475">
    <property type="term" value="P:glycerophospholipid catabolic process"/>
    <property type="evidence" value="ECO:0007669"/>
    <property type="project" value="TreeGrafter"/>
</dbReference>
<comment type="similarity">
    <text evidence="2 11">Belongs to the lysophospholipase family.</text>
</comment>
<comment type="function">
    <text evidence="1">Catalyzes the release of fatty acids from lysophospholipids.</text>
</comment>
<dbReference type="PANTHER" id="PTHR10728:SF33">
    <property type="entry name" value="LYSOPHOSPHOLIPASE 1-RELATED"/>
    <property type="match status" value="1"/>
</dbReference>
<evidence type="ECO:0000256" key="12">
    <source>
        <dbReference type="SAM" id="MobiDB-lite"/>
    </source>
</evidence>
<evidence type="ECO:0000256" key="8">
    <source>
        <dbReference type="ARBA" id="ARBA00023180"/>
    </source>
</evidence>
<feature type="signal peptide" evidence="11">
    <location>
        <begin position="1"/>
        <end position="20"/>
    </location>
</feature>
<comment type="caution">
    <text evidence="14">The sequence shown here is derived from an EMBL/GenBank/DDBJ whole genome shotgun (WGS) entry which is preliminary data.</text>
</comment>
<feature type="region of interest" description="Disordered" evidence="12">
    <location>
        <begin position="613"/>
        <end position="636"/>
    </location>
</feature>
<accession>A0A0L1J823</accession>
<dbReference type="AlphaFoldDB" id="A0A0L1J823"/>
<evidence type="ECO:0000313" key="14">
    <source>
        <dbReference type="EMBL" id="KNG87840.1"/>
    </source>
</evidence>
<keyword evidence="15" id="KW-1185">Reference proteome</keyword>
<proteinExistence type="inferred from homology"/>
<evidence type="ECO:0000256" key="11">
    <source>
        <dbReference type="RuleBase" id="RU362103"/>
    </source>
</evidence>
<evidence type="ECO:0000256" key="1">
    <source>
        <dbReference type="ARBA" id="ARBA00002169"/>
    </source>
</evidence>
<evidence type="ECO:0000256" key="7">
    <source>
        <dbReference type="ARBA" id="ARBA00023098"/>
    </source>
</evidence>
<dbReference type="OrthoDB" id="4084751at2759"/>
<feature type="domain" description="PLA2c" evidence="13">
    <location>
        <begin position="51"/>
        <end position="607"/>
    </location>
</feature>
<keyword evidence="8" id="KW-0325">Glycoprotein</keyword>
<keyword evidence="6 10" id="KW-0442">Lipid degradation</keyword>
<dbReference type="GeneID" id="26805545"/>
<dbReference type="GO" id="GO:0004622">
    <property type="term" value="F:phosphatidylcholine lysophospholipase activity"/>
    <property type="evidence" value="ECO:0007669"/>
    <property type="project" value="UniProtKB-EC"/>
</dbReference>
<dbReference type="RefSeq" id="XP_015408763.1">
    <property type="nucleotide sequence ID" value="XM_015548998.1"/>
</dbReference>
<keyword evidence="5 10" id="KW-0378">Hydrolase</keyword>
<dbReference type="GO" id="GO:0005783">
    <property type="term" value="C:endoplasmic reticulum"/>
    <property type="evidence" value="ECO:0007669"/>
    <property type="project" value="TreeGrafter"/>
</dbReference>
<feature type="compositionally biased region" description="Low complexity" evidence="12">
    <location>
        <begin position="623"/>
        <end position="636"/>
    </location>
</feature>
<evidence type="ECO:0000256" key="5">
    <source>
        <dbReference type="ARBA" id="ARBA00022801"/>
    </source>
</evidence>
<reference evidence="14 15" key="1">
    <citation type="submission" date="2014-06" db="EMBL/GenBank/DDBJ databases">
        <title>The Genome of the Aflatoxigenic Filamentous Fungus Aspergillus nomius.</title>
        <authorList>
            <person name="Moore M.G."/>
            <person name="Shannon B.M."/>
            <person name="Brian M.M."/>
        </authorList>
    </citation>
    <scope>NUCLEOTIDE SEQUENCE [LARGE SCALE GENOMIC DNA]</scope>
    <source>
        <strain evidence="14 15">NRRL 13137</strain>
    </source>
</reference>
<protein>
    <recommendedName>
        <fullName evidence="3 11">Lysophospholipase</fullName>
        <ecNumber evidence="3 11">3.1.1.5</ecNumber>
    </recommendedName>
</protein>
<dbReference type="Gene3D" id="3.40.1090.10">
    <property type="entry name" value="Cytosolic phospholipase A2 catalytic domain"/>
    <property type="match status" value="1"/>
</dbReference>
<evidence type="ECO:0000259" key="13">
    <source>
        <dbReference type="PROSITE" id="PS51210"/>
    </source>
</evidence>
<dbReference type="EC" id="3.1.1.5" evidence="3 11"/>
<keyword evidence="7 10" id="KW-0443">Lipid metabolism</keyword>
<dbReference type="PANTHER" id="PTHR10728">
    <property type="entry name" value="CYTOSOLIC PHOSPHOLIPASE A2"/>
    <property type="match status" value="1"/>
</dbReference>
<dbReference type="EMBL" id="JNOM01000068">
    <property type="protein sequence ID" value="KNG87840.1"/>
    <property type="molecule type" value="Genomic_DNA"/>
</dbReference>
<dbReference type="SUPFAM" id="SSF52151">
    <property type="entry name" value="FabD/lysophospholipase-like"/>
    <property type="match status" value="1"/>
</dbReference>
<evidence type="ECO:0000256" key="6">
    <source>
        <dbReference type="ARBA" id="ARBA00022963"/>
    </source>
</evidence>
<evidence type="ECO:0000256" key="3">
    <source>
        <dbReference type="ARBA" id="ARBA00013274"/>
    </source>
</evidence>
<dbReference type="PROSITE" id="PS51210">
    <property type="entry name" value="PLA2C"/>
    <property type="match status" value="1"/>
</dbReference>